<dbReference type="CDD" id="cd01040">
    <property type="entry name" value="Mb-like"/>
    <property type="match status" value="1"/>
</dbReference>
<evidence type="ECO:0000313" key="6">
    <source>
        <dbReference type="EMBL" id="MFH4981886.1"/>
    </source>
</evidence>
<dbReference type="InterPro" id="IPR012292">
    <property type="entry name" value="Globin/Proto"/>
</dbReference>
<comment type="similarity">
    <text evidence="4">Belongs to the globin family.</text>
</comment>
<comment type="caution">
    <text evidence="6">The sequence shown here is derived from an EMBL/GenBank/DDBJ whole genome shotgun (WGS) entry which is preliminary data.</text>
</comment>
<name>A0ABD6ERE7_9BILA</name>
<gene>
    <name evidence="6" type="ORF">AB6A40_008595</name>
</gene>
<keyword evidence="1 4" id="KW-0349">Heme</keyword>
<keyword evidence="4" id="KW-0813">Transport</keyword>
<keyword evidence="2" id="KW-0479">Metal-binding</keyword>
<proteinExistence type="inferred from homology"/>
<evidence type="ECO:0000313" key="7">
    <source>
        <dbReference type="Proteomes" id="UP001608902"/>
    </source>
</evidence>
<feature type="domain" description="Globin" evidence="5">
    <location>
        <begin position="124"/>
        <end position="212"/>
    </location>
</feature>
<evidence type="ECO:0000256" key="1">
    <source>
        <dbReference type="ARBA" id="ARBA00022617"/>
    </source>
</evidence>
<keyword evidence="3" id="KW-0408">Iron</keyword>
<dbReference type="PANTHER" id="PTHR46458:SF6">
    <property type="entry name" value="GLOBIN FAMILY PROFILE DOMAIN-CONTAINING PROTEIN"/>
    <property type="match status" value="1"/>
</dbReference>
<keyword evidence="4" id="KW-0561">Oxygen transport</keyword>
<organism evidence="6 7">
    <name type="scientific">Gnathostoma spinigerum</name>
    <dbReference type="NCBI Taxonomy" id="75299"/>
    <lineage>
        <taxon>Eukaryota</taxon>
        <taxon>Metazoa</taxon>
        <taxon>Ecdysozoa</taxon>
        <taxon>Nematoda</taxon>
        <taxon>Chromadorea</taxon>
        <taxon>Rhabditida</taxon>
        <taxon>Spirurina</taxon>
        <taxon>Gnathostomatomorpha</taxon>
        <taxon>Gnathostomatoidea</taxon>
        <taxon>Gnathostomatidae</taxon>
        <taxon>Gnathostoma</taxon>
    </lineage>
</organism>
<dbReference type="EMBL" id="JBGFUD010008094">
    <property type="protein sequence ID" value="MFH4981886.1"/>
    <property type="molecule type" value="Genomic_DNA"/>
</dbReference>
<dbReference type="InterPro" id="IPR050532">
    <property type="entry name" value="Globin-like_OT"/>
</dbReference>
<dbReference type="InterPro" id="IPR009050">
    <property type="entry name" value="Globin-like_sf"/>
</dbReference>
<dbReference type="InterPro" id="IPR000971">
    <property type="entry name" value="Globin"/>
</dbReference>
<accession>A0ABD6ERE7</accession>
<dbReference type="InterPro" id="IPR044399">
    <property type="entry name" value="Mb-like_M"/>
</dbReference>
<dbReference type="Proteomes" id="UP001608902">
    <property type="component" value="Unassembled WGS sequence"/>
</dbReference>
<sequence>MVVERAVRMLIMDADTLSMSSEQERNHQDASDLTMYRGFCENLVHVNDDIPIFDKNQTSNENVDDILITGAQEVRGHWIQMQKIGMQGYVVENTFLRLFEMNRQLWPLWKFTRDHSGDLINDDYTSLKNDHRFRLHCANVQTFITVIMQNIDNVQCLNKVMFSLGVHHFFYDVNESYFESFHTAFVTSLKETLKETDTLDDQLEEAWNNLLIKLKAKFSEGIEHQRLKYIRRNVTERELEQLKSVWKRTKDSVGLQKLIRITCEHTAKRYARSIIQLEIDTAETILCQVSTIISFVQYEVQAFDMALKSFSLENGLMSLIGRMKIAMQKRFNDDLCPTVIREAFIEGIFTALDIIHSTDSSINDGLRIAMLKLYRAIEQINVQNLLDGTGTSTI</sequence>
<protein>
    <recommendedName>
        <fullName evidence="5">Globin domain-containing protein</fullName>
    </recommendedName>
</protein>
<evidence type="ECO:0000256" key="4">
    <source>
        <dbReference type="RuleBase" id="RU000356"/>
    </source>
</evidence>
<dbReference type="GO" id="GO:0005344">
    <property type="term" value="F:oxygen carrier activity"/>
    <property type="evidence" value="ECO:0007669"/>
    <property type="project" value="UniProtKB-KW"/>
</dbReference>
<dbReference type="Pfam" id="PF00042">
    <property type="entry name" value="Globin"/>
    <property type="match status" value="1"/>
</dbReference>
<reference evidence="6 7" key="1">
    <citation type="submission" date="2024-08" db="EMBL/GenBank/DDBJ databases">
        <title>Gnathostoma spinigerum genome.</title>
        <authorList>
            <person name="Gonzalez-Bertolin B."/>
            <person name="Monzon S."/>
            <person name="Zaballos A."/>
            <person name="Jimenez P."/>
            <person name="Dekumyoy P."/>
            <person name="Varona S."/>
            <person name="Cuesta I."/>
            <person name="Sumanam S."/>
            <person name="Adisakwattana P."/>
            <person name="Gasser R.B."/>
            <person name="Hernandez-Gonzalez A."/>
            <person name="Young N.D."/>
            <person name="Perteguer M.J."/>
        </authorList>
    </citation>
    <scope>NUCLEOTIDE SEQUENCE [LARGE SCALE GENOMIC DNA]</scope>
    <source>
        <strain evidence="6">AL3</strain>
        <tissue evidence="6">Liver</tissue>
    </source>
</reference>
<evidence type="ECO:0000256" key="3">
    <source>
        <dbReference type="ARBA" id="ARBA00023004"/>
    </source>
</evidence>
<evidence type="ECO:0000256" key="2">
    <source>
        <dbReference type="ARBA" id="ARBA00022723"/>
    </source>
</evidence>
<dbReference type="PANTHER" id="PTHR46458">
    <property type="entry name" value="BLR2807 PROTEIN"/>
    <property type="match status" value="1"/>
</dbReference>
<dbReference type="Gene3D" id="1.10.490.10">
    <property type="entry name" value="Globins"/>
    <property type="match status" value="1"/>
</dbReference>
<keyword evidence="7" id="KW-1185">Reference proteome</keyword>
<dbReference type="AlphaFoldDB" id="A0ABD6ERE7"/>
<dbReference type="SUPFAM" id="SSF46458">
    <property type="entry name" value="Globin-like"/>
    <property type="match status" value="1"/>
</dbReference>
<evidence type="ECO:0000259" key="5">
    <source>
        <dbReference type="Pfam" id="PF00042"/>
    </source>
</evidence>
<dbReference type="GO" id="GO:0046872">
    <property type="term" value="F:metal ion binding"/>
    <property type="evidence" value="ECO:0007669"/>
    <property type="project" value="UniProtKB-KW"/>
</dbReference>